<dbReference type="CDD" id="cd00755">
    <property type="entry name" value="YgdL_like"/>
    <property type="match status" value="1"/>
</dbReference>
<feature type="domain" description="THIF-type NAD/FAD binding fold" evidence="1">
    <location>
        <begin position="16"/>
        <end position="262"/>
    </location>
</feature>
<dbReference type="Gene3D" id="3.40.50.720">
    <property type="entry name" value="NAD(P)-binding Rossmann-like Domain"/>
    <property type="match status" value="1"/>
</dbReference>
<comment type="caution">
    <text evidence="2">The sequence shown here is derived from an EMBL/GenBank/DDBJ whole genome shotgun (WGS) entry which is preliminary data.</text>
</comment>
<reference evidence="2" key="1">
    <citation type="submission" date="2021-04" db="EMBL/GenBank/DDBJ databases">
        <authorList>
            <person name="Hornung B."/>
        </authorList>
    </citation>
    <scope>NUCLEOTIDE SEQUENCE</scope>
    <source>
        <strain evidence="2">G5G6</strain>
    </source>
</reference>
<name>A0A916J699_9PROT</name>
<sequence length="263" mass="27799">MDSQPDLERRFGGIARLYGAEGARRIAVAHVCVIGIGGVGSWAAETLARSGVGRITLIDLDHIAESNINRQIQADDATLGQAKVLAMQERIARINPQCIVACVEEFIDPENVATLLPACAAVIDAIDQVRAKAALAAHCRRHRIPLIMTGGAGGRIDPTRVCIDDLARTTQDALASKVRARLRGEYGFPRDPKKKFGIECVYSLEPIRRPVNESCDIDGGGAQHGTSGQISGLNCAGYGSSAAVTATFGMAAAARVLTLLTKA</sequence>
<dbReference type="InterPro" id="IPR035985">
    <property type="entry name" value="Ubiquitin-activating_enz"/>
</dbReference>
<dbReference type="PANTHER" id="PTHR43267:SF1">
    <property type="entry name" value="TRNA THREONYLCARBAMOYLADENOSINE DEHYDRATASE"/>
    <property type="match status" value="1"/>
</dbReference>
<dbReference type="PANTHER" id="PTHR43267">
    <property type="entry name" value="TRNA THREONYLCARBAMOYLADENOSINE DEHYDRATASE"/>
    <property type="match status" value="1"/>
</dbReference>
<dbReference type="EMBL" id="CAJQUM010000001">
    <property type="protein sequence ID" value="CAG4884746.1"/>
    <property type="molecule type" value="Genomic_DNA"/>
</dbReference>
<keyword evidence="3" id="KW-1185">Reference proteome</keyword>
<gene>
    <name evidence="2" type="primary">tcdA</name>
    <name evidence="2" type="ORF">GTOL_12629</name>
</gene>
<accession>A0A916J699</accession>
<dbReference type="InterPro" id="IPR045886">
    <property type="entry name" value="ThiF/MoeB/HesA"/>
</dbReference>
<dbReference type="GO" id="GO:0061504">
    <property type="term" value="P:cyclic threonylcarbamoyladenosine biosynthetic process"/>
    <property type="evidence" value="ECO:0007669"/>
    <property type="project" value="TreeGrafter"/>
</dbReference>
<dbReference type="Proteomes" id="UP000742786">
    <property type="component" value="Unassembled WGS sequence"/>
</dbReference>
<keyword evidence="2" id="KW-0436">Ligase</keyword>
<protein>
    <submittedName>
        <fullName evidence="2">tRNA threonylcarbamoyladenosine dehydratase</fullName>
        <ecNumber evidence="2">6.1.-.-</ecNumber>
    </submittedName>
</protein>
<dbReference type="GO" id="GO:0008641">
    <property type="term" value="F:ubiquitin-like modifier activating enzyme activity"/>
    <property type="evidence" value="ECO:0007669"/>
    <property type="project" value="InterPro"/>
</dbReference>
<dbReference type="Pfam" id="PF00899">
    <property type="entry name" value="ThiF"/>
    <property type="match status" value="1"/>
</dbReference>
<dbReference type="InterPro" id="IPR000594">
    <property type="entry name" value="ThiF_NAD_FAD-bd"/>
</dbReference>
<dbReference type="EC" id="6.1.-.-" evidence="2"/>
<organism evidence="2 3">
    <name type="scientific">Georgfuchsia toluolica</name>
    <dbReference type="NCBI Taxonomy" id="424218"/>
    <lineage>
        <taxon>Bacteria</taxon>
        <taxon>Pseudomonadati</taxon>
        <taxon>Pseudomonadota</taxon>
        <taxon>Betaproteobacteria</taxon>
        <taxon>Nitrosomonadales</taxon>
        <taxon>Sterolibacteriaceae</taxon>
        <taxon>Georgfuchsia</taxon>
    </lineage>
</organism>
<dbReference type="SUPFAM" id="SSF69572">
    <property type="entry name" value="Activating enzymes of the ubiquitin-like proteins"/>
    <property type="match status" value="1"/>
</dbReference>
<evidence type="ECO:0000259" key="1">
    <source>
        <dbReference type="Pfam" id="PF00899"/>
    </source>
</evidence>
<dbReference type="AlphaFoldDB" id="A0A916J699"/>
<evidence type="ECO:0000313" key="2">
    <source>
        <dbReference type="EMBL" id="CAG4884746.1"/>
    </source>
</evidence>
<dbReference type="GO" id="GO:0061503">
    <property type="term" value="F:tRNA threonylcarbamoyladenosine dehydratase"/>
    <property type="evidence" value="ECO:0007669"/>
    <property type="project" value="TreeGrafter"/>
</dbReference>
<evidence type="ECO:0000313" key="3">
    <source>
        <dbReference type="Proteomes" id="UP000742786"/>
    </source>
</evidence>
<proteinExistence type="predicted"/>
<dbReference type="RefSeq" id="WP_220636564.1">
    <property type="nucleotide sequence ID" value="NZ_CAJQUM010000001.1"/>
</dbReference>